<dbReference type="Gene3D" id="2.120.10.30">
    <property type="entry name" value="TolB, C-terminal domain"/>
    <property type="match status" value="1"/>
</dbReference>
<dbReference type="PANTHER" id="PTHR36842">
    <property type="entry name" value="PROTEIN TOLB HOMOLOG"/>
    <property type="match status" value="1"/>
</dbReference>
<dbReference type="InterPro" id="IPR014167">
    <property type="entry name" value="Tol-Pal_TolB"/>
</dbReference>
<dbReference type="HAMAP" id="MF_00671">
    <property type="entry name" value="TolB"/>
    <property type="match status" value="1"/>
</dbReference>
<dbReference type="InterPro" id="IPR007195">
    <property type="entry name" value="TolB_N"/>
</dbReference>
<comment type="subcellular location">
    <subcellularLocation>
        <location evidence="1">Periplasm</location>
    </subcellularLocation>
</comment>
<dbReference type="Pfam" id="PF07676">
    <property type="entry name" value="PD40"/>
    <property type="match status" value="5"/>
</dbReference>
<feature type="domain" description="TolB N-terminal" evidence="5">
    <location>
        <begin position="29"/>
        <end position="134"/>
    </location>
</feature>
<evidence type="ECO:0000259" key="5">
    <source>
        <dbReference type="Pfam" id="PF04052"/>
    </source>
</evidence>
<evidence type="ECO:0000256" key="2">
    <source>
        <dbReference type="ARBA" id="ARBA00009820"/>
    </source>
</evidence>
<comment type="similarity">
    <text evidence="2">Belongs to the TolB family.</text>
</comment>
<protein>
    <submittedName>
        <fullName evidence="6">Tol-Pal system beta propeller repeat protein TolB</fullName>
    </submittedName>
</protein>
<dbReference type="SUPFAM" id="SSF69304">
    <property type="entry name" value="Tricorn protease N-terminal domain"/>
    <property type="match status" value="1"/>
</dbReference>
<dbReference type="GO" id="GO:0017038">
    <property type="term" value="P:protein import"/>
    <property type="evidence" value="ECO:0007669"/>
    <property type="project" value="InterPro"/>
</dbReference>
<reference evidence="6 7" key="1">
    <citation type="journal article" date="2017" name="ISME J.">
        <title>Energy and carbon metabolisms in a deep terrestrial subsurface fluid microbial community.</title>
        <authorList>
            <person name="Momper L."/>
            <person name="Jungbluth S.P."/>
            <person name="Lee M.D."/>
            <person name="Amend J.P."/>
        </authorList>
    </citation>
    <scope>NUCLEOTIDE SEQUENCE [LARGE SCALE GENOMIC DNA]</scope>
    <source>
        <strain evidence="6">SURF_5</strain>
    </source>
</reference>
<dbReference type="AlphaFoldDB" id="A0A3A4P1J6"/>
<dbReference type="GO" id="GO:0042597">
    <property type="term" value="C:periplasmic space"/>
    <property type="evidence" value="ECO:0007669"/>
    <property type="project" value="UniProtKB-SubCell"/>
</dbReference>
<dbReference type="SUPFAM" id="SSF52964">
    <property type="entry name" value="TolB, N-terminal domain"/>
    <property type="match status" value="1"/>
</dbReference>
<dbReference type="NCBIfam" id="TIGR02800">
    <property type="entry name" value="propeller_TolB"/>
    <property type="match status" value="1"/>
</dbReference>
<keyword evidence="4" id="KW-0574">Periplasm</keyword>
<name>A0A3A4P1J6_ABYX5</name>
<organism evidence="6 7">
    <name type="scientific">Abyssobacteria bacterium (strain SURF_5)</name>
    <dbReference type="NCBI Taxonomy" id="2093360"/>
    <lineage>
        <taxon>Bacteria</taxon>
        <taxon>Pseudomonadati</taxon>
        <taxon>Candidatus Hydrogenedentota</taxon>
        <taxon>Candidatus Abyssobacteria</taxon>
    </lineage>
</organism>
<evidence type="ECO:0000313" key="6">
    <source>
        <dbReference type="EMBL" id="RJP26563.1"/>
    </source>
</evidence>
<evidence type="ECO:0000313" key="7">
    <source>
        <dbReference type="Proteomes" id="UP000265882"/>
    </source>
</evidence>
<dbReference type="InterPro" id="IPR011042">
    <property type="entry name" value="6-blade_b-propeller_TolB-like"/>
</dbReference>
<gene>
    <name evidence="6" type="primary">tolB</name>
    <name evidence="6" type="ORF">C4520_00515</name>
</gene>
<accession>A0A3A4P1J6</accession>
<dbReference type="InterPro" id="IPR011659">
    <property type="entry name" value="WD40"/>
</dbReference>
<dbReference type="EMBL" id="QZKU01000006">
    <property type="protein sequence ID" value="RJP26563.1"/>
    <property type="molecule type" value="Genomic_DNA"/>
</dbReference>
<keyword evidence="3" id="KW-0732">Signal</keyword>
<comment type="caution">
    <text evidence="6">The sequence shown here is derived from an EMBL/GenBank/DDBJ whole genome shotgun (WGS) entry which is preliminary data.</text>
</comment>
<proteinExistence type="inferred from homology"/>
<dbReference type="PANTHER" id="PTHR36842:SF1">
    <property type="entry name" value="PROTEIN TOLB"/>
    <property type="match status" value="1"/>
</dbReference>
<evidence type="ECO:0000256" key="4">
    <source>
        <dbReference type="ARBA" id="ARBA00022764"/>
    </source>
</evidence>
<evidence type="ECO:0000256" key="3">
    <source>
        <dbReference type="ARBA" id="ARBA00022729"/>
    </source>
</evidence>
<dbReference type="Pfam" id="PF04052">
    <property type="entry name" value="TolB_N"/>
    <property type="match status" value="1"/>
</dbReference>
<sequence>MKYLFVKILFVFLLVSWPVALRGESDIIIDIIEPGTAKIKIGIPPIVLDPGTRLQTTANAAAEFAQVLRDDLDFTGIFEVYPSPPINVRVSQGEFVPLKSWVPLDVQAAFQGRCKETGGAVAFECELYDVESESRIVGKSYKGTTRDVRTIAHAFSDEIVYRYTGKPGIAHTSIAYTREKGGSKEIHIMNYDGHGSYQLTYDKSIALSPSWSPDGTKIVFTSYRDHNPDVYLIDLKARSSKRISAYVGLNTTPVFSPDGKTVALTLSKDGNPELYLLALKDGSLTRLTRNSAADTSPSWSPNGREIAFVSDRSGSPQVYIVDREGVYVRRLTYSGSYNTSPDWSPQGDRIAYVSMVNGKPDIFTIGPTGADARRITTNGGNEDPVWSPDGKYIAFSGKRNGVRDIYLMRADGSGIKQVTFGGGDHMSPAWSS</sequence>
<evidence type="ECO:0000256" key="1">
    <source>
        <dbReference type="ARBA" id="ARBA00004418"/>
    </source>
</evidence>
<dbReference type="Gene3D" id="2.120.10.60">
    <property type="entry name" value="Tricorn protease N-terminal domain"/>
    <property type="match status" value="1"/>
</dbReference>
<dbReference type="Gene3D" id="3.40.50.10070">
    <property type="entry name" value="TolB, N-terminal domain"/>
    <property type="match status" value="1"/>
</dbReference>
<dbReference type="Proteomes" id="UP000265882">
    <property type="component" value="Unassembled WGS sequence"/>
</dbReference>